<dbReference type="Proteomes" id="UP000030754">
    <property type="component" value="Unassembled WGS sequence"/>
</dbReference>
<name>U6MQ06_9EIME</name>
<accession>U6MQ06</accession>
<dbReference type="VEuPathDB" id="ToxoDB:ENH_00018410"/>
<evidence type="ECO:0000313" key="1">
    <source>
        <dbReference type="EMBL" id="CDJ66312.1"/>
    </source>
</evidence>
<reference evidence="1" key="2">
    <citation type="submission" date="2013-10" db="EMBL/GenBank/DDBJ databases">
        <authorList>
            <person name="Aslett M."/>
        </authorList>
    </citation>
    <scope>NUCLEOTIDE SEQUENCE [LARGE SCALE GENOMIC DNA]</scope>
    <source>
        <strain evidence="1">Houghton</strain>
    </source>
</reference>
<sequence>MVTTGHTTSSLLWGRHLQQLREVLRKAEFVSLDLELT</sequence>
<feature type="non-terminal residue" evidence="1">
    <location>
        <position position="37"/>
    </location>
</feature>
<dbReference type="AlphaFoldDB" id="U6MQ06"/>
<keyword evidence="2" id="KW-1185">Reference proteome</keyword>
<evidence type="ECO:0000313" key="2">
    <source>
        <dbReference type="Proteomes" id="UP000030754"/>
    </source>
</evidence>
<dbReference type="OrthoDB" id="414075at2759"/>
<organism evidence="1 2">
    <name type="scientific">Eimeria necatrix</name>
    <dbReference type="NCBI Taxonomy" id="51315"/>
    <lineage>
        <taxon>Eukaryota</taxon>
        <taxon>Sar</taxon>
        <taxon>Alveolata</taxon>
        <taxon>Apicomplexa</taxon>
        <taxon>Conoidasida</taxon>
        <taxon>Coccidia</taxon>
        <taxon>Eucoccidiorida</taxon>
        <taxon>Eimeriorina</taxon>
        <taxon>Eimeriidae</taxon>
        <taxon>Eimeria</taxon>
    </lineage>
</organism>
<dbReference type="RefSeq" id="XP_013434780.1">
    <property type="nucleotide sequence ID" value="XM_013579326.1"/>
</dbReference>
<dbReference type="GeneID" id="25472015"/>
<dbReference type="EMBL" id="HG723533">
    <property type="protein sequence ID" value="CDJ66312.1"/>
    <property type="molecule type" value="Genomic_DNA"/>
</dbReference>
<gene>
    <name evidence="1" type="ORF">ENH_00018410</name>
</gene>
<proteinExistence type="predicted"/>
<reference evidence="1" key="1">
    <citation type="submission" date="2013-10" db="EMBL/GenBank/DDBJ databases">
        <title>Genomic analysis of the causative agents of coccidiosis in chickens.</title>
        <authorList>
            <person name="Reid A.J."/>
            <person name="Blake D."/>
            <person name="Billington K."/>
            <person name="Browne H."/>
            <person name="Dunn M."/>
            <person name="Hung S."/>
            <person name="Kawahara F."/>
            <person name="Miranda-Saavedra D."/>
            <person name="Mourier T."/>
            <person name="Nagra H."/>
            <person name="Otto T.D."/>
            <person name="Rawlings N."/>
            <person name="Sanchez A."/>
            <person name="Sanders M."/>
            <person name="Subramaniam C."/>
            <person name="Tay Y."/>
            <person name="Dear P."/>
            <person name="Doerig C."/>
            <person name="Gruber A."/>
            <person name="Parkinson J."/>
            <person name="Shirley M."/>
            <person name="Wan K.L."/>
            <person name="Berriman M."/>
            <person name="Tomley F."/>
            <person name="Pain A."/>
        </authorList>
    </citation>
    <scope>NUCLEOTIDE SEQUENCE [LARGE SCALE GENOMIC DNA]</scope>
    <source>
        <strain evidence="1">Houghton</strain>
    </source>
</reference>
<protein>
    <submittedName>
        <fullName evidence="1">Uncharacterized protein</fullName>
    </submittedName>
</protein>